<accession>A0AAW0YL28</accession>
<dbReference type="InterPro" id="IPR001304">
    <property type="entry name" value="C-type_lectin-like"/>
</dbReference>
<dbReference type="InterPro" id="IPR050111">
    <property type="entry name" value="C-type_lectin/snaclec_domain"/>
</dbReference>
<comment type="caution">
    <text evidence="4">The sequence shown here is derived from an EMBL/GenBank/DDBJ whole genome shotgun (WGS) entry which is preliminary data.</text>
</comment>
<proteinExistence type="predicted"/>
<dbReference type="Gene3D" id="3.10.100.10">
    <property type="entry name" value="Mannose-Binding Protein A, subunit A"/>
    <property type="match status" value="1"/>
</dbReference>
<dbReference type="Proteomes" id="UP001445076">
    <property type="component" value="Unassembled WGS sequence"/>
</dbReference>
<dbReference type="AlphaFoldDB" id="A0AAW0YL28"/>
<dbReference type="EMBL" id="JARKIK010000007">
    <property type="protein sequence ID" value="KAK8750854.1"/>
    <property type="molecule type" value="Genomic_DNA"/>
</dbReference>
<dbReference type="Pfam" id="PF00059">
    <property type="entry name" value="Lectin_C"/>
    <property type="match status" value="1"/>
</dbReference>
<feature type="chain" id="PRO_5044717563" description="C-type lectin domain-containing protein" evidence="2">
    <location>
        <begin position="18"/>
        <end position="255"/>
    </location>
</feature>
<gene>
    <name evidence="4" type="ORF">OTU49_015029</name>
</gene>
<keyword evidence="1" id="KW-1015">Disulfide bond</keyword>
<evidence type="ECO:0000313" key="5">
    <source>
        <dbReference type="Proteomes" id="UP001445076"/>
    </source>
</evidence>
<dbReference type="PROSITE" id="PS50041">
    <property type="entry name" value="C_TYPE_LECTIN_2"/>
    <property type="match status" value="1"/>
</dbReference>
<evidence type="ECO:0000256" key="1">
    <source>
        <dbReference type="ARBA" id="ARBA00023157"/>
    </source>
</evidence>
<keyword evidence="2" id="KW-0732">Signal</keyword>
<protein>
    <recommendedName>
        <fullName evidence="3">C-type lectin domain-containing protein</fullName>
    </recommendedName>
</protein>
<name>A0AAW0YL28_CHEQU</name>
<evidence type="ECO:0000256" key="2">
    <source>
        <dbReference type="SAM" id="SignalP"/>
    </source>
</evidence>
<dbReference type="PANTHER" id="PTHR22803">
    <property type="entry name" value="MANNOSE, PHOSPHOLIPASE, LECTIN RECEPTOR RELATED"/>
    <property type="match status" value="1"/>
</dbReference>
<organism evidence="4 5">
    <name type="scientific">Cherax quadricarinatus</name>
    <name type="common">Australian red claw crayfish</name>
    <dbReference type="NCBI Taxonomy" id="27406"/>
    <lineage>
        <taxon>Eukaryota</taxon>
        <taxon>Metazoa</taxon>
        <taxon>Ecdysozoa</taxon>
        <taxon>Arthropoda</taxon>
        <taxon>Crustacea</taxon>
        <taxon>Multicrustacea</taxon>
        <taxon>Malacostraca</taxon>
        <taxon>Eumalacostraca</taxon>
        <taxon>Eucarida</taxon>
        <taxon>Decapoda</taxon>
        <taxon>Pleocyemata</taxon>
        <taxon>Astacidea</taxon>
        <taxon>Parastacoidea</taxon>
        <taxon>Parastacidae</taxon>
        <taxon>Cherax</taxon>
    </lineage>
</organism>
<dbReference type="SUPFAM" id="SSF56436">
    <property type="entry name" value="C-type lectin-like"/>
    <property type="match status" value="1"/>
</dbReference>
<keyword evidence="5" id="KW-1185">Reference proteome</keyword>
<evidence type="ECO:0000313" key="4">
    <source>
        <dbReference type="EMBL" id="KAK8750854.1"/>
    </source>
</evidence>
<feature type="domain" description="C-type lectin" evidence="3">
    <location>
        <begin position="131"/>
        <end position="249"/>
    </location>
</feature>
<evidence type="ECO:0000259" key="3">
    <source>
        <dbReference type="PROSITE" id="PS50041"/>
    </source>
</evidence>
<dbReference type="PROSITE" id="PS00615">
    <property type="entry name" value="C_TYPE_LECTIN_1"/>
    <property type="match status" value="1"/>
</dbReference>
<reference evidence="4" key="2">
    <citation type="submission" date="2024-01" db="EMBL/GenBank/DDBJ databases">
        <authorList>
            <person name="He J."/>
            <person name="Wang M."/>
            <person name="Zheng J."/>
            <person name="Liu Z."/>
        </authorList>
    </citation>
    <scope>NUCLEOTIDE SEQUENCE</scope>
    <source>
        <strain evidence="4">ZL_2023a</strain>
        <tissue evidence="4">Muscle</tissue>
    </source>
</reference>
<reference evidence="4 5" key="1">
    <citation type="journal article" date="2024" name="BMC Genomics">
        <title>Genome assembly of redclaw crayfish (Cherax quadricarinatus) provides insights into its immune adaptation and hypoxia tolerance.</title>
        <authorList>
            <person name="Liu Z."/>
            <person name="Zheng J."/>
            <person name="Li H."/>
            <person name="Fang K."/>
            <person name="Wang S."/>
            <person name="He J."/>
            <person name="Zhou D."/>
            <person name="Weng S."/>
            <person name="Chi M."/>
            <person name="Gu Z."/>
            <person name="He J."/>
            <person name="Li F."/>
            <person name="Wang M."/>
        </authorList>
    </citation>
    <scope>NUCLEOTIDE SEQUENCE [LARGE SCALE GENOMIC DNA]</scope>
    <source>
        <strain evidence="4">ZL_2023a</strain>
    </source>
</reference>
<dbReference type="EMBL" id="JARKIK010000007">
    <property type="protein sequence ID" value="KAK8750855.1"/>
    <property type="molecule type" value="Genomic_DNA"/>
</dbReference>
<feature type="signal peptide" evidence="2">
    <location>
        <begin position="1"/>
        <end position="17"/>
    </location>
</feature>
<dbReference type="SMART" id="SM00034">
    <property type="entry name" value="CLECT"/>
    <property type="match status" value="1"/>
</dbReference>
<dbReference type="InterPro" id="IPR016187">
    <property type="entry name" value="CTDL_fold"/>
</dbReference>
<dbReference type="InterPro" id="IPR016186">
    <property type="entry name" value="C-type_lectin-like/link_sf"/>
</dbReference>
<sequence length="255" mass="28262">MFLEVVVVAALVGTSMGDPTSTFLMVAQDVKPPNLSAIITTPAGCSLACYAAGAHQCLGFLWRSLSTASDIRENGCLDGTVACVGAREGRCSLLECVPDPSTLVPFPGAQLFLLRGQKPPPYGSIRAPASYTMACTFAYRVFNNVKLRYEEAERRCAQDGAQLIAIKSEEQQLVVLKSIQREAYWIGLTDRHKEGDWLLSDGSRPSYFKWDKGQPNNYKKYDHDQDCVMLFQGAWNDNQCNQQLSFICQIPFLEL</sequence>
<dbReference type="InterPro" id="IPR018378">
    <property type="entry name" value="C-type_lectin_CS"/>
</dbReference>